<keyword evidence="1" id="KW-1133">Transmembrane helix</keyword>
<protein>
    <submittedName>
        <fullName evidence="2">Uncharacterized protein</fullName>
    </submittedName>
</protein>
<reference evidence="2 3" key="1">
    <citation type="submission" date="2019-07" db="EMBL/GenBank/DDBJ databases">
        <title>Annotation for the trematode Paragonimus westermani.</title>
        <authorList>
            <person name="Choi Y.-J."/>
        </authorList>
    </citation>
    <scope>NUCLEOTIDE SEQUENCE [LARGE SCALE GENOMIC DNA]</scope>
    <source>
        <strain evidence="2">180907_Pwestermani</strain>
    </source>
</reference>
<feature type="transmembrane region" description="Helical" evidence="1">
    <location>
        <begin position="21"/>
        <end position="43"/>
    </location>
</feature>
<keyword evidence="1" id="KW-0812">Transmembrane</keyword>
<keyword evidence="3" id="KW-1185">Reference proteome</keyword>
<organism evidence="2 3">
    <name type="scientific">Paragonimus westermani</name>
    <dbReference type="NCBI Taxonomy" id="34504"/>
    <lineage>
        <taxon>Eukaryota</taxon>
        <taxon>Metazoa</taxon>
        <taxon>Spiralia</taxon>
        <taxon>Lophotrochozoa</taxon>
        <taxon>Platyhelminthes</taxon>
        <taxon>Trematoda</taxon>
        <taxon>Digenea</taxon>
        <taxon>Plagiorchiida</taxon>
        <taxon>Troglotremata</taxon>
        <taxon>Troglotrematidae</taxon>
        <taxon>Paragonimus</taxon>
    </lineage>
</organism>
<evidence type="ECO:0000256" key="1">
    <source>
        <dbReference type="SAM" id="Phobius"/>
    </source>
</evidence>
<dbReference type="AlphaFoldDB" id="A0A8T0D3G5"/>
<feature type="transmembrane region" description="Helical" evidence="1">
    <location>
        <begin position="120"/>
        <end position="143"/>
    </location>
</feature>
<evidence type="ECO:0000313" key="3">
    <source>
        <dbReference type="Proteomes" id="UP000699462"/>
    </source>
</evidence>
<feature type="transmembrane region" description="Helical" evidence="1">
    <location>
        <begin position="89"/>
        <end position="108"/>
    </location>
</feature>
<gene>
    <name evidence="2" type="ORF">P879_09359</name>
</gene>
<comment type="caution">
    <text evidence="2">The sequence shown here is derived from an EMBL/GenBank/DDBJ whole genome shotgun (WGS) entry which is preliminary data.</text>
</comment>
<evidence type="ECO:0000313" key="2">
    <source>
        <dbReference type="EMBL" id="KAF8562403.1"/>
    </source>
</evidence>
<accession>A0A8T0D3G5</accession>
<proteinExistence type="predicted"/>
<feature type="transmembrane region" description="Helical" evidence="1">
    <location>
        <begin position="63"/>
        <end position="82"/>
    </location>
</feature>
<dbReference type="EMBL" id="JTDF01020578">
    <property type="protein sequence ID" value="KAF8562403.1"/>
    <property type="molecule type" value="Genomic_DNA"/>
</dbReference>
<sequence>MNMFAGLFLLLIRRSHRPMSLLIRAVVIIYTFGALKGAVYYIVDYHSLFNINCFPTNMRSTMVIPYTLSNIITIMLAAYAYLGEVEHRGEVITVLLGGLSGLIQWTALTPMQQPGKHFQLWIGVTYILQAFQGVTLVTFHCVLRPGGLHLLVTISKTLIHWMRRSQRGDNQDGKVTEYQHSFMSAKVCENPGLQ</sequence>
<dbReference type="Proteomes" id="UP000699462">
    <property type="component" value="Unassembled WGS sequence"/>
</dbReference>
<keyword evidence="1" id="KW-0472">Membrane</keyword>
<name>A0A8T0D3G5_9TREM</name>